<evidence type="ECO:0000256" key="1">
    <source>
        <dbReference type="ARBA" id="ARBA00004725"/>
    </source>
</evidence>
<dbReference type="AlphaFoldDB" id="A0A1G1Y311"/>
<dbReference type="InterPro" id="IPR000836">
    <property type="entry name" value="PRTase_dom"/>
</dbReference>
<dbReference type="GO" id="GO:0004588">
    <property type="term" value="F:orotate phosphoribosyltransferase activity"/>
    <property type="evidence" value="ECO:0007669"/>
    <property type="project" value="TreeGrafter"/>
</dbReference>
<evidence type="ECO:0000313" key="5">
    <source>
        <dbReference type="Proteomes" id="UP000178240"/>
    </source>
</evidence>
<protein>
    <recommendedName>
        <fullName evidence="3">Phosphoribosyltransferase domain-containing protein</fullName>
    </recommendedName>
</protein>
<dbReference type="GO" id="GO:0019856">
    <property type="term" value="P:pyrimidine nucleobase biosynthetic process"/>
    <property type="evidence" value="ECO:0007669"/>
    <property type="project" value="TreeGrafter"/>
</dbReference>
<name>A0A1G1Y311_9BACT</name>
<proteinExistence type="predicted"/>
<dbReference type="PANTHER" id="PTHR19278">
    <property type="entry name" value="OROTATE PHOSPHORIBOSYLTRANSFERASE"/>
    <property type="match status" value="1"/>
</dbReference>
<dbReference type="Proteomes" id="UP000178240">
    <property type="component" value="Unassembled WGS sequence"/>
</dbReference>
<dbReference type="STRING" id="1797535.A2744_01075"/>
<evidence type="ECO:0000313" key="4">
    <source>
        <dbReference type="EMBL" id="OGY46733.1"/>
    </source>
</evidence>
<feature type="domain" description="Phosphoribosyltransferase" evidence="3">
    <location>
        <begin position="38"/>
        <end position="95"/>
    </location>
</feature>
<accession>A0A1G1Y311</accession>
<dbReference type="EMBL" id="MHIE01000001">
    <property type="protein sequence ID" value="OGY46733.1"/>
    <property type="molecule type" value="Genomic_DNA"/>
</dbReference>
<dbReference type="SUPFAM" id="SSF53271">
    <property type="entry name" value="PRTase-like"/>
    <property type="match status" value="1"/>
</dbReference>
<dbReference type="GO" id="GO:0006222">
    <property type="term" value="P:UMP biosynthetic process"/>
    <property type="evidence" value="ECO:0007669"/>
    <property type="project" value="TreeGrafter"/>
</dbReference>
<dbReference type="Gene3D" id="3.40.50.2020">
    <property type="match status" value="1"/>
</dbReference>
<dbReference type="PANTHER" id="PTHR19278:SF9">
    <property type="entry name" value="URIDINE 5'-MONOPHOSPHATE SYNTHASE"/>
    <property type="match status" value="1"/>
</dbReference>
<comment type="caution">
    <text evidence="4">The sequence shown here is derived from an EMBL/GenBank/DDBJ whole genome shotgun (WGS) entry which is preliminary data.</text>
</comment>
<gene>
    <name evidence="4" type="ORF">A2744_01075</name>
</gene>
<evidence type="ECO:0000259" key="3">
    <source>
        <dbReference type="Pfam" id="PF00156"/>
    </source>
</evidence>
<comment type="pathway">
    <text evidence="1">Pyrimidine metabolism; UMP biosynthesis via de novo pathway.</text>
</comment>
<dbReference type="InterPro" id="IPR029057">
    <property type="entry name" value="PRTase-like"/>
</dbReference>
<evidence type="ECO:0000256" key="2">
    <source>
        <dbReference type="ARBA" id="ARBA00022975"/>
    </source>
</evidence>
<dbReference type="CDD" id="cd06223">
    <property type="entry name" value="PRTases_typeI"/>
    <property type="match status" value="1"/>
</dbReference>
<organism evidence="4 5">
    <name type="scientific">Candidatus Buchananbacteria bacterium RIFCSPHIGHO2_01_FULL_44_11</name>
    <dbReference type="NCBI Taxonomy" id="1797535"/>
    <lineage>
        <taxon>Bacteria</taxon>
        <taxon>Candidatus Buchananiibacteriota</taxon>
    </lineage>
</organism>
<reference evidence="4 5" key="1">
    <citation type="journal article" date="2016" name="Nat. Commun.">
        <title>Thousands of microbial genomes shed light on interconnected biogeochemical processes in an aquifer system.</title>
        <authorList>
            <person name="Anantharaman K."/>
            <person name="Brown C.T."/>
            <person name="Hug L.A."/>
            <person name="Sharon I."/>
            <person name="Castelle C.J."/>
            <person name="Probst A.J."/>
            <person name="Thomas B.C."/>
            <person name="Singh A."/>
            <person name="Wilkins M.J."/>
            <person name="Karaoz U."/>
            <person name="Brodie E.L."/>
            <person name="Williams K.H."/>
            <person name="Hubbard S.S."/>
            <person name="Banfield J.F."/>
        </authorList>
    </citation>
    <scope>NUCLEOTIDE SEQUENCE [LARGE SCALE GENOMIC DNA]</scope>
</reference>
<sequence>MNANLAKILISNLNCFVVGPVKSSSGTIVPFYFEFRKLYSNPKALKAVAQLMSQIIKKMKVDIIAGAETAGIPLATAISLETKIPFVYIKKKRKEFLTKKYVEGEFKKNALAVLIDDTLLYGRTKQHLINNARHDGLIVNNIFVIYISDSKSYANSEERYWFKQKKINIRHLLARKVLTKFFVDEKLIPANTAQVDKYYAADPVGWSRNRKYWQEFLVWKQECKKLGLL</sequence>
<keyword evidence="2" id="KW-0665">Pyrimidine biosynthesis</keyword>
<dbReference type="Pfam" id="PF00156">
    <property type="entry name" value="Pribosyltran"/>
    <property type="match status" value="1"/>
</dbReference>